<gene>
    <name evidence="2" type="ORF">DU000_09205</name>
</gene>
<organism evidence="2 3">
    <name type="scientific">Parvibium lacunae</name>
    <dbReference type="NCBI Taxonomy" id="1888893"/>
    <lineage>
        <taxon>Bacteria</taxon>
        <taxon>Pseudomonadati</taxon>
        <taxon>Pseudomonadota</taxon>
        <taxon>Betaproteobacteria</taxon>
        <taxon>Burkholderiales</taxon>
        <taxon>Alcaligenaceae</taxon>
        <taxon>Parvibium</taxon>
    </lineage>
</organism>
<dbReference type="EMBL" id="QPGB01000004">
    <property type="protein sequence ID" value="RCS56976.1"/>
    <property type="molecule type" value="Genomic_DNA"/>
</dbReference>
<name>A0A368L0B2_9BURK</name>
<keyword evidence="3" id="KW-1185">Reference proteome</keyword>
<accession>A0A368L0B2</accession>
<protein>
    <submittedName>
        <fullName evidence="2">DUF4124 domain-containing protein</fullName>
    </submittedName>
</protein>
<keyword evidence="1" id="KW-0732">Signal</keyword>
<feature type="signal peptide" evidence="1">
    <location>
        <begin position="1"/>
        <end position="35"/>
    </location>
</feature>
<proteinExistence type="predicted"/>
<evidence type="ECO:0000313" key="3">
    <source>
        <dbReference type="Proteomes" id="UP000252357"/>
    </source>
</evidence>
<sequence length="218" mass="24947">MVRRSVVRNAVVVRSLMLRGMLCLSIASQMPIAHAQRIYQCKDTTGRLITSDRPIPECEKAPVRELGRDGLYRRDIPAPLTAEQIRQREIQEEQRKQQEVAKKEQERRDAALLNVYRTEADLEAARQRALKQLDADLVLSRTRSSNTLAQLAQLQKQLGSLGKAPPPADLARKKADLDAAYKAEVILQEDILGHITKTNHKYDHDILRFRELTQRDKH</sequence>
<comment type="caution">
    <text evidence="2">The sequence shown here is derived from an EMBL/GenBank/DDBJ whole genome shotgun (WGS) entry which is preliminary data.</text>
</comment>
<reference evidence="2 3" key="1">
    <citation type="journal article" date="2018" name="Int. J. Syst. Evol. Microbiol.">
        <title>Parvibium lacunae gen. nov., sp. nov., a new member of the family Alcaligenaceae isolated from a freshwater pond.</title>
        <authorList>
            <person name="Chen W.M."/>
            <person name="Xie P.B."/>
            <person name="Hsu M.Y."/>
            <person name="Sheu S.Y."/>
        </authorList>
    </citation>
    <scope>NUCLEOTIDE SEQUENCE [LARGE SCALE GENOMIC DNA]</scope>
    <source>
        <strain evidence="2 3">KMB9</strain>
    </source>
</reference>
<evidence type="ECO:0000313" key="2">
    <source>
        <dbReference type="EMBL" id="RCS56976.1"/>
    </source>
</evidence>
<dbReference type="AlphaFoldDB" id="A0A368L0B2"/>
<evidence type="ECO:0000256" key="1">
    <source>
        <dbReference type="SAM" id="SignalP"/>
    </source>
</evidence>
<feature type="chain" id="PRO_5016603940" evidence="1">
    <location>
        <begin position="36"/>
        <end position="218"/>
    </location>
</feature>
<dbReference type="Proteomes" id="UP000252357">
    <property type="component" value="Unassembled WGS sequence"/>
</dbReference>